<protein>
    <submittedName>
        <fullName evidence="2">DUF5518 domain-containing protein</fullName>
    </submittedName>
</protein>
<comment type="caution">
    <text evidence="2">The sequence shown here is derived from an EMBL/GenBank/DDBJ whole genome shotgun (WGS) entry which is preliminary data.</text>
</comment>
<evidence type="ECO:0000313" key="2">
    <source>
        <dbReference type="EMBL" id="MBX0295272.1"/>
    </source>
</evidence>
<proteinExistence type="predicted"/>
<reference evidence="2 3" key="1">
    <citation type="submission" date="2021-06" db="EMBL/GenBank/DDBJ databases">
        <title>Halomicroarcula sp. a new haloarchaeum isolated from saline soil.</title>
        <authorList>
            <person name="Duran-Viseras A."/>
            <person name="Sanchez-Porro C."/>
            <person name="Ventosa A."/>
        </authorList>
    </citation>
    <scope>NUCLEOTIDE SEQUENCE [LARGE SCALE GENOMIC DNA]</scope>
    <source>
        <strain evidence="2 3">F27</strain>
    </source>
</reference>
<keyword evidence="1" id="KW-1133">Transmembrane helix</keyword>
<dbReference type="Pfam" id="PF17647">
    <property type="entry name" value="DUF5518"/>
    <property type="match status" value="1"/>
</dbReference>
<dbReference type="Proteomes" id="UP001430455">
    <property type="component" value="Unassembled WGS sequence"/>
</dbReference>
<evidence type="ECO:0000313" key="3">
    <source>
        <dbReference type="Proteomes" id="UP001430455"/>
    </source>
</evidence>
<dbReference type="RefSeq" id="WP_220579928.1">
    <property type="nucleotide sequence ID" value="NZ_RKLT01000003.1"/>
</dbReference>
<gene>
    <name evidence="2" type="ORF">EGH23_10305</name>
</gene>
<keyword evidence="3" id="KW-1185">Reference proteome</keyword>
<sequence>MTRIGLPLPRELGPTWKYALLGGLPIVPLSLWRYWQSETAVEPVGLCLAALIAGYLAKRRGIDATPVGVRAGVTAAVPVTLWAASDMAGFVLGLSQPAWFTGLQILLLLVFVPLSVVVAAFFGGLSARIGGWFAERAGRRRQSAVGG</sequence>
<feature type="transmembrane region" description="Helical" evidence="1">
    <location>
        <begin position="69"/>
        <end position="92"/>
    </location>
</feature>
<evidence type="ECO:0000256" key="1">
    <source>
        <dbReference type="SAM" id="Phobius"/>
    </source>
</evidence>
<dbReference type="AlphaFoldDB" id="A0AAW4PDD0"/>
<name>A0AAW4PDD0_9EURY</name>
<keyword evidence="1" id="KW-0812">Transmembrane</keyword>
<feature type="transmembrane region" description="Helical" evidence="1">
    <location>
        <begin position="98"/>
        <end position="122"/>
    </location>
</feature>
<accession>A0AAW4PDD0</accession>
<keyword evidence="1" id="KW-0472">Membrane</keyword>
<organism evidence="2 3">
    <name type="scientific">Haloarcula nitratireducens</name>
    <dbReference type="NCBI Taxonomy" id="2487749"/>
    <lineage>
        <taxon>Archaea</taxon>
        <taxon>Methanobacteriati</taxon>
        <taxon>Methanobacteriota</taxon>
        <taxon>Stenosarchaea group</taxon>
        <taxon>Halobacteria</taxon>
        <taxon>Halobacteriales</taxon>
        <taxon>Haloarculaceae</taxon>
        <taxon>Haloarcula</taxon>
    </lineage>
</organism>
<dbReference type="InterPro" id="IPR040493">
    <property type="entry name" value="DUF5518"/>
</dbReference>
<dbReference type="EMBL" id="RKLT01000003">
    <property type="protein sequence ID" value="MBX0295272.1"/>
    <property type="molecule type" value="Genomic_DNA"/>
</dbReference>